<organism evidence="1 2">
    <name type="scientific">Hyalomma asiaticum</name>
    <name type="common">Tick</name>
    <dbReference type="NCBI Taxonomy" id="266040"/>
    <lineage>
        <taxon>Eukaryota</taxon>
        <taxon>Metazoa</taxon>
        <taxon>Ecdysozoa</taxon>
        <taxon>Arthropoda</taxon>
        <taxon>Chelicerata</taxon>
        <taxon>Arachnida</taxon>
        <taxon>Acari</taxon>
        <taxon>Parasitiformes</taxon>
        <taxon>Ixodida</taxon>
        <taxon>Ixodoidea</taxon>
        <taxon>Ixodidae</taxon>
        <taxon>Hyalomminae</taxon>
        <taxon>Hyalomma</taxon>
    </lineage>
</organism>
<reference evidence="1" key="1">
    <citation type="submission" date="2020-05" db="EMBL/GenBank/DDBJ databases">
        <title>Large-scale comparative analyses of tick genomes elucidate their genetic diversity and vector capacities.</title>
        <authorList>
            <person name="Jia N."/>
            <person name="Wang J."/>
            <person name="Shi W."/>
            <person name="Du L."/>
            <person name="Sun Y."/>
            <person name="Zhan W."/>
            <person name="Jiang J."/>
            <person name="Wang Q."/>
            <person name="Zhang B."/>
            <person name="Ji P."/>
            <person name="Sakyi L.B."/>
            <person name="Cui X."/>
            <person name="Yuan T."/>
            <person name="Jiang B."/>
            <person name="Yang W."/>
            <person name="Lam T.T.-Y."/>
            <person name="Chang Q."/>
            <person name="Ding S."/>
            <person name="Wang X."/>
            <person name="Zhu J."/>
            <person name="Ruan X."/>
            <person name="Zhao L."/>
            <person name="Wei J."/>
            <person name="Que T."/>
            <person name="Du C."/>
            <person name="Cheng J."/>
            <person name="Dai P."/>
            <person name="Han X."/>
            <person name="Huang E."/>
            <person name="Gao Y."/>
            <person name="Liu J."/>
            <person name="Shao H."/>
            <person name="Ye R."/>
            <person name="Li L."/>
            <person name="Wei W."/>
            <person name="Wang X."/>
            <person name="Wang C."/>
            <person name="Yang T."/>
            <person name="Huo Q."/>
            <person name="Li W."/>
            <person name="Guo W."/>
            <person name="Chen H."/>
            <person name="Zhou L."/>
            <person name="Ni X."/>
            <person name="Tian J."/>
            <person name="Zhou Y."/>
            <person name="Sheng Y."/>
            <person name="Liu T."/>
            <person name="Pan Y."/>
            <person name="Xia L."/>
            <person name="Li J."/>
            <person name="Zhao F."/>
            <person name="Cao W."/>
        </authorList>
    </citation>
    <scope>NUCLEOTIDE SEQUENCE</scope>
    <source>
        <strain evidence="1">Hyas-2018</strain>
    </source>
</reference>
<proteinExistence type="predicted"/>
<protein>
    <submittedName>
        <fullName evidence="1">Uncharacterized protein</fullName>
    </submittedName>
</protein>
<comment type="caution">
    <text evidence="1">The sequence shown here is derived from an EMBL/GenBank/DDBJ whole genome shotgun (WGS) entry which is preliminary data.</text>
</comment>
<accession>A0ACB7S008</accession>
<name>A0ACB7S008_HYAAI</name>
<keyword evidence="2" id="KW-1185">Reference proteome</keyword>
<evidence type="ECO:0000313" key="2">
    <source>
        <dbReference type="Proteomes" id="UP000821845"/>
    </source>
</evidence>
<dbReference type="Proteomes" id="UP000821845">
    <property type="component" value="Chromosome 6"/>
</dbReference>
<evidence type="ECO:0000313" key="1">
    <source>
        <dbReference type="EMBL" id="KAH6928060.1"/>
    </source>
</evidence>
<sequence>MRLLDEDSYHPAPPAGCSLAPDVKACLPFVDKDRFAGRRNGEDSEEITSVEATWQHLQSSRKHSPRNRGPGSNGSKSTATTRATTGQHDDQTKVTPRRRGRQPRANTPKLMVCHKVWRCHLNDHNKVTKRRNTGCMAFIDIKVKKVNYNTKKNDAFLRRDPPLCAVMKLCLQHNHATESAAALRLQRCSDATKALFQSYFSDGLTPAEAIRLHESTLEVEEDAASLVQLASGAINPTKRTVYHLYEKWQHDHYGSVGDPFTKLNEKIPGYAALGADVMVNKEAGTDNWAILLATPIMKRAQLLESSSEIIFVDSTASCDTTRSTVTVMLTATAAGAVPICALLHNNQTTEGYAAAFKLLKCNYPFCFGGREVSFRIHA</sequence>
<dbReference type="EMBL" id="CM023486">
    <property type="protein sequence ID" value="KAH6928060.1"/>
    <property type="molecule type" value="Genomic_DNA"/>
</dbReference>
<gene>
    <name evidence="1" type="ORF">HPB50_011122</name>
</gene>